<protein>
    <recommendedName>
        <fullName evidence="3">C2H2-type domain-containing protein</fullName>
    </recommendedName>
</protein>
<evidence type="ECO:0008006" key="3">
    <source>
        <dbReference type="Google" id="ProtNLM"/>
    </source>
</evidence>
<accession>S8E7C3</accession>
<dbReference type="HOGENOM" id="CLU_089025_0_0_1"/>
<sequence>GSYRCRLPRCSCFYHATSLDLRQHVEFGHMSRLPLPCPAAGNILGPYTNMPAKGCTMSFSNHAALPIHFSSVHSDLLNNHAILKTGILKRVRTPRSAPPTLLSNLPPEMPLLPVPTQTVLMPPVARARQRERSSQAPTASQVRRNFNKMRGEGFIGDDDDEETIPFPTLAALRTEGMQEFTDFIMRSKPPEDIPPLSRPPRLTIPPVPEKVLPATMGFPAFKERFREMEKAGLIDGTGEWPEDSEDDTP</sequence>
<keyword evidence="2" id="KW-1185">Reference proteome</keyword>
<dbReference type="OrthoDB" id="2576496at2759"/>
<evidence type="ECO:0000313" key="2">
    <source>
        <dbReference type="Proteomes" id="UP000015241"/>
    </source>
</evidence>
<dbReference type="EMBL" id="KE504145">
    <property type="protein sequence ID" value="EPT00922.1"/>
    <property type="molecule type" value="Genomic_DNA"/>
</dbReference>
<organism evidence="1 2">
    <name type="scientific">Fomitopsis schrenkii</name>
    <name type="common">Brown rot fungus</name>
    <dbReference type="NCBI Taxonomy" id="2126942"/>
    <lineage>
        <taxon>Eukaryota</taxon>
        <taxon>Fungi</taxon>
        <taxon>Dikarya</taxon>
        <taxon>Basidiomycota</taxon>
        <taxon>Agaricomycotina</taxon>
        <taxon>Agaricomycetes</taxon>
        <taxon>Polyporales</taxon>
        <taxon>Fomitopsis</taxon>
    </lineage>
</organism>
<dbReference type="AlphaFoldDB" id="S8E7C3"/>
<name>S8E7C3_FOMSC</name>
<proteinExistence type="predicted"/>
<dbReference type="Proteomes" id="UP000015241">
    <property type="component" value="Unassembled WGS sequence"/>
</dbReference>
<dbReference type="InParanoid" id="S8E7C3"/>
<dbReference type="STRING" id="743788.S8E7C3"/>
<feature type="non-terminal residue" evidence="1">
    <location>
        <position position="1"/>
    </location>
</feature>
<evidence type="ECO:0000313" key="1">
    <source>
        <dbReference type="EMBL" id="EPT00922.1"/>
    </source>
</evidence>
<gene>
    <name evidence="1" type="ORF">FOMPIDRAFT_1121617</name>
</gene>
<reference evidence="1 2" key="1">
    <citation type="journal article" date="2012" name="Science">
        <title>The Paleozoic origin of enzymatic lignin decomposition reconstructed from 31 fungal genomes.</title>
        <authorList>
            <person name="Floudas D."/>
            <person name="Binder M."/>
            <person name="Riley R."/>
            <person name="Barry K."/>
            <person name="Blanchette R.A."/>
            <person name="Henrissat B."/>
            <person name="Martinez A.T."/>
            <person name="Otillar R."/>
            <person name="Spatafora J.W."/>
            <person name="Yadav J.S."/>
            <person name="Aerts A."/>
            <person name="Benoit I."/>
            <person name="Boyd A."/>
            <person name="Carlson A."/>
            <person name="Copeland A."/>
            <person name="Coutinho P.M."/>
            <person name="de Vries R.P."/>
            <person name="Ferreira P."/>
            <person name="Findley K."/>
            <person name="Foster B."/>
            <person name="Gaskell J."/>
            <person name="Glotzer D."/>
            <person name="Gorecki P."/>
            <person name="Heitman J."/>
            <person name="Hesse C."/>
            <person name="Hori C."/>
            <person name="Igarashi K."/>
            <person name="Jurgens J.A."/>
            <person name="Kallen N."/>
            <person name="Kersten P."/>
            <person name="Kohler A."/>
            <person name="Kuees U."/>
            <person name="Kumar T.K.A."/>
            <person name="Kuo A."/>
            <person name="LaButti K."/>
            <person name="Larrondo L.F."/>
            <person name="Lindquist E."/>
            <person name="Ling A."/>
            <person name="Lombard V."/>
            <person name="Lucas S."/>
            <person name="Lundell T."/>
            <person name="Martin R."/>
            <person name="McLaughlin D.J."/>
            <person name="Morgenstern I."/>
            <person name="Morin E."/>
            <person name="Murat C."/>
            <person name="Nagy L.G."/>
            <person name="Nolan M."/>
            <person name="Ohm R.A."/>
            <person name="Patyshakuliyeva A."/>
            <person name="Rokas A."/>
            <person name="Ruiz-Duenas F.J."/>
            <person name="Sabat G."/>
            <person name="Salamov A."/>
            <person name="Samejima M."/>
            <person name="Schmutz J."/>
            <person name="Slot J.C."/>
            <person name="St John F."/>
            <person name="Stenlid J."/>
            <person name="Sun H."/>
            <person name="Sun S."/>
            <person name="Syed K."/>
            <person name="Tsang A."/>
            <person name="Wiebenga A."/>
            <person name="Young D."/>
            <person name="Pisabarro A."/>
            <person name="Eastwood D.C."/>
            <person name="Martin F."/>
            <person name="Cullen D."/>
            <person name="Grigoriev I.V."/>
            <person name="Hibbett D.S."/>
        </authorList>
    </citation>
    <scope>NUCLEOTIDE SEQUENCE</scope>
    <source>
        <strain evidence="2">FP-58527</strain>
    </source>
</reference>